<dbReference type="InterPro" id="IPR008551">
    <property type="entry name" value="TANGO2"/>
</dbReference>
<evidence type="ECO:0000313" key="1">
    <source>
        <dbReference type="EMBL" id="QTD55236.1"/>
    </source>
</evidence>
<dbReference type="RefSeq" id="WP_207987060.1">
    <property type="nucleotide sequence ID" value="NZ_CP071794.1"/>
</dbReference>
<name>A0ABX7T109_9SPHN</name>
<protein>
    <submittedName>
        <fullName evidence="1">NRDE family protein</fullName>
    </submittedName>
</protein>
<evidence type="ECO:0000313" key="2">
    <source>
        <dbReference type="Proteomes" id="UP000663923"/>
    </source>
</evidence>
<dbReference type="EMBL" id="CP071794">
    <property type="protein sequence ID" value="QTD55236.1"/>
    <property type="molecule type" value="Genomic_DNA"/>
</dbReference>
<sequence>MCIVTFAWQSHPRWKLIAIGNRDEMHARPAAPLSRWDNPAHLLAGRDTKAGGTWLGVSEEGRFAVVTNLSGYGAPDSGKSSRGDLLKDFLSGEGSYSDFSVSEFEDFNPFNLITISGDQALIHSNQPEPVSGALTADIYDLSNGPLERPWPKSGTLKMSLKTWMNGSAENPEHLLNALQDETPYFPQGEAENYAKDDLARHPQYSPIFIRNPVYGTRCSTVVVIDHEGDGLIIERRFASSAEITGQTALTFSWPV</sequence>
<dbReference type="Proteomes" id="UP000663923">
    <property type="component" value="Chromosome"/>
</dbReference>
<dbReference type="PANTHER" id="PTHR17985">
    <property type="entry name" value="SER/THR-RICH PROTEIN T10 IN DGCR REGION"/>
    <property type="match status" value="1"/>
</dbReference>
<dbReference type="Pfam" id="PF05742">
    <property type="entry name" value="TANGO2"/>
    <property type="match status" value="1"/>
</dbReference>
<proteinExistence type="predicted"/>
<reference evidence="1 2" key="1">
    <citation type="submission" date="2021-03" db="EMBL/GenBank/DDBJ databases">
        <title>Complete genome of Parasphingorhabdus_sp.JHSY0214.</title>
        <authorList>
            <person name="Yoo J.H."/>
            <person name="Bae J.W."/>
        </authorList>
    </citation>
    <scope>NUCLEOTIDE SEQUENCE [LARGE SCALE GENOMIC DNA]</scope>
    <source>
        <strain evidence="1 2">JHSY0214</strain>
    </source>
</reference>
<keyword evidence="2" id="KW-1185">Reference proteome</keyword>
<accession>A0ABX7T109</accession>
<gene>
    <name evidence="1" type="ORF">J4G78_13545</name>
</gene>
<dbReference type="PANTHER" id="PTHR17985:SF8">
    <property type="entry name" value="TRANSPORT AND GOLGI ORGANIZATION PROTEIN 2 HOMOLOG"/>
    <property type="match status" value="1"/>
</dbReference>
<organism evidence="1 2">
    <name type="scientific">Parasphingorhabdus cellanae</name>
    <dbReference type="NCBI Taxonomy" id="2806553"/>
    <lineage>
        <taxon>Bacteria</taxon>
        <taxon>Pseudomonadati</taxon>
        <taxon>Pseudomonadota</taxon>
        <taxon>Alphaproteobacteria</taxon>
        <taxon>Sphingomonadales</taxon>
        <taxon>Sphingomonadaceae</taxon>
        <taxon>Parasphingorhabdus</taxon>
    </lineage>
</organism>